<keyword evidence="6 9" id="KW-0413">Isomerase</keyword>
<proteinExistence type="predicted"/>
<evidence type="ECO:0000256" key="6">
    <source>
        <dbReference type="ARBA" id="ARBA00023235"/>
    </source>
</evidence>
<dbReference type="InterPro" id="IPR015391">
    <property type="entry name" value="SurA_N"/>
</dbReference>
<dbReference type="InterPro" id="IPR027304">
    <property type="entry name" value="Trigger_fact/SurA_dom_sf"/>
</dbReference>
<sequence length="357" mass="40277">MTRLLFAILSLTIIAQSALAQFAADSGKETRNSVVFQNPAETETQPESDLFQEPQPLPKPQTPPSEPIRLFGPGDVKIIAVVNGEMISSTDIEERAKAFVMNTRIPFNAETKKMIIAKVIQSAIDEKLKLQEAERQGIEISDKEIDASIQNFEQNNKIPAGQLKSLLAKEGVSMKVFREQMKSDLAWIRVIRRQLMAAGNITDKEIEESINQSAKDMMTPKYMVSEIVIKKENAKNLDDLVANLRRDPRFELYAAQFSESPSASNGGNLGWLNKGQLAEPLDNKVLAMKEGEVSDPIQIGNEFYILKLVQVYNPKRDKPKLPSKEEMKKFMENKKMEEISAKHLHNVRQRAVIELRN</sequence>
<keyword evidence="5" id="KW-0143">Chaperone</keyword>
<protein>
    <recommendedName>
        <fullName evidence="1">Parvulin-like PPIase</fullName>
    </recommendedName>
    <alternativeName>
        <fullName evidence="7">Peptidyl-prolyl cis-trans isomerase plp</fullName>
    </alternativeName>
    <alternativeName>
        <fullName evidence="8">Rotamase plp</fullName>
    </alternativeName>
</protein>
<keyword evidence="2 11" id="KW-0732">Signal</keyword>
<comment type="caution">
    <text evidence="13">The sequence shown here is derived from an EMBL/GenBank/DDBJ whole genome shotgun (WGS) entry which is preliminary data.</text>
</comment>
<feature type="compositionally biased region" description="Pro residues" evidence="10">
    <location>
        <begin position="55"/>
        <end position="66"/>
    </location>
</feature>
<evidence type="ECO:0000256" key="7">
    <source>
        <dbReference type="ARBA" id="ARBA00030642"/>
    </source>
</evidence>
<feature type="chain" id="PRO_5038953344" description="Parvulin-like PPIase" evidence="11">
    <location>
        <begin position="21"/>
        <end position="357"/>
    </location>
</feature>
<evidence type="ECO:0000259" key="12">
    <source>
        <dbReference type="PROSITE" id="PS50198"/>
    </source>
</evidence>
<dbReference type="PANTHER" id="PTHR47637:SF1">
    <property type="entry name" value="CHAPERONE SURA"/>
    <property type="match status" value="1"/>
</dbReference>
<evidence type="ECO:0000256" key="5">
    <source>
        <dbReference type="ARBA" id="ARBA00023186"/>
    </source>
</evidence>
<dbReference type="Pfam" id="PF09312">
    <property type="entry name" value="SurA_N"/>
    <property type="match status" value="1"/>
</dbReference>
<feature type="signal peptide" evidence="11">
    <location>
        <begin position="1"/>
        <end position="20"/>
    </location>
</feature>
<accession>A0A9D1M3D2</accession>
<dbReference type="Gene3D" id="3.10.50.40">
    <property type="match status" value="1"/>
</dbReference>
<gene>
    <name evidence="13" type="ORF">IAD20_02515</name>
</gene>
<evidence type="ECO:0000256" key="10">
    <source>
        <dbReference type="SAM" id="MobiDB-lite"/>
    </source>
</evidence>
<evidence type="ECO:0000256" key="2">
    <source>
        <dbReference type="ARBA" id="ARBA00022729"/>
    </source>
</evidence>
<feature type="domain" description="PpiC" evidence="12">
    <location>
        <begin position="219"/>
        <end position="310"/>
    </location>
</feature>
<dbReference type="AlphaFoldDB" id="A0A9D1M3D2"/>
<keyword evidence="4 9" id="KW-0697">Rotamase</keyword>
<feature type="region of interest" description="Disordered" evidence="10">
    <location>
        <begin position="40"/>
        <end position="69"/>
    </location>
</feature>
<dbReference type="Proteomes" id="UP000824107">
    <property type="component" value="Unassembled WGS sequence"/>
</dbReference>
<dbReference type="PROSITE" id="PS50198">
    <property type="entry name" value="PPIC_PPIASE_2"/>
    <property type="match status" value="1"/>
</dbReference>
<evidence type="ECO:0000313" key="13">
    <source>
        <dbReference type="EMBL" id="HIU52934.1"/>
    </source>
</evidence>
<evidence type="ECO:0000256" key="4">
    <source>
        <dbReference type="ARBA" id="ARBA00023110"/>
    </source>
</evidence>
<evidence type="ECO:0000313" key="14">
    <source>
        <dbReference type="Proteomes" id="UP000824107"/>
    </source>
</evidence>
<organism evidence="13 14">
    <name type="scientific">Candidatus Scatocola faecipullorum</name>
    <dbReference type="NCBI Taxonomy" id="2840917"/>
    <lineage>
        <taxon>Bacteria</taxon>
        <taxon>Pseudomonadati</taxon>
        <taxon>Pseudomonadota</taxon>
        <taxon>Alphaproteobacteria</taxon>
        <taxon>Rhodospirillales</taxon>
        <taxon>Rhodospirillaceae</taxon>
        <taxon>Rhodospirillaceae incertae sedis</taxon>
        <taxon>Candidatus Scatocola</taxon>
    </lineage>
</organism>
<dbReference type="SUPFAM" id="SSF109998">
    <property type="entry name" value="Triger factor/SurA peptide-binding domain-like"/>
    <property type="match status" value="1"/>
</dbReference>
<keyword evidence="3" id="KW-0574">Periplasm</keyword>
<evidence type="ECO:0000256" key="3">
    <source>
        <dbReference type="ARBA" id="ARBA00022764"/>
    </source>
</evidence>
<reference evidence="13" key="1">
    <citation type="submission" date="2020-10" db="EMBL/GenBank/DDBJ databases">
        <authorList>
            <person name="Gilroy R."/>
        </authorList>
    </citation>
    <scope>NUCLEOTIDE SEQUENCE</scope>
    <source>
        <strain evidence="13">ChiW3-316</strain>
    </source>
</reference>
<reference evidence="13" key="2">
    <citation type="journal article" date="2021" name="PeerJ">
        <title>Extensive microbial diversity within the chicken gut microbiome revealed by metagenomics and culture.</title>
        <authorList>
            <person name="Gilroy R."/>
            <person name="Ravi A."/>
            <person name="Getino M."/>
            <person name="Pursley I."/>
            <person name="Horton D.L."/>
            <person name="Alikhan N.F."/>
            <person name="Baker D."/>
            <person name="Gharbi K."/>
            <person name="Hall N."/>
            <person name="Watson M."/>
            <person name="Adriaenssens E.M."/>
            <person name="Foster-Nyarko E."/>
            <person name="Jarju S."/>
            <person name="Secka A."/>
            <person name="Antonio M."/>
            <person name="Oren A."/>
            <person name="Chaudhuri R.R."/>
            <person name="La Ragione R."/>
            <person name="Hildebrand F."/>
            <person name="Pallen M.J."/>
        </authorList>
    </citation>
    <scope>NUCLEOTIDE SEQUENCE</scope>
    <source>
        <strain evidence="13">ChiW3-316</strain>
    </source>
</reference>
<dbReference type="InterPro" id="IPR046357">
    <property type="entry name" value="PPIase_dom_sf"/>
</dbReference>
<dbReference type="Gene3D" id="1.10.4030.10">
    <property type="entry name" value="Porin chaperone SurA, peptide-binding domain"/>
    <property type="match status" value="1"/>
</dbReference>
<dbReference type="GO" id="GO:0003755">
    <property type="term" value="F:peptidyl-prolyl cis-trans isomerase activity"/>
    <property type="evidence" value="ECO:0007669"/>
    <property type="project" value="UniProtKB-KW"/>
</dbReference>
<evidence type="ECO:0000256" key="9">
    <source>
        <dbReference type="PROSITE-ProRule" id="PRU00278"/>
    </source>
</evidence>
<evidence type="ECO:0000256" key="11">
    <source>
        <dbReference type="SAM" id="SignalP"/>
    </source>
</evidence>
<evidence type="ECO:0000256" key="8">
    <source>
        <dbReference type="ARBA" id="ARBA00031484"/>
    </source>
</evidence>
<name>A0A9D1M3D2_9PROT</name>
<dbReference type="EMBL" id="DVNC01000021">
    <property type="protein sequence ID" value="HIU52934.1"/>
    <property type="molecule type" value="Genomic_DNA"/>
</dbReference>
<dbReference type="InterPro" id="IPR000297">
    <property type="entry name" value="PPIase_PpiC"/>
</dbReference>
<dbReference type="InterPro" id="IPR050280">
    <property type="entry name" value="OMP_Chaperone_SurA"/>
</dbReference>
<dbReference type="PANTHER" id="PTHR47637">
    <property type="entry name" value="CHAPERONE SURA"/>
    <property type="match status" value="1"/>
</dbReference>
<dbReference type="Pfam" id="PF00639">
    <property type="entry name" value="Rotamase"/>
    <property type="match status" value="1"/>
</dbReference>
<evidence type="ECO:0000256" key="1">
    <source>
        <dbReference type="ARBA" id="ARBA00018370"/>
    </source>
</evidence>
<dbReference type="SUPFAM" id="SSF54534">
    <property type="entry name" value="FKBP-like"/>
    <property type="match status" value="1"/>
</dbReference>